<organism evidence="2 3">
    <name type="scientific">Meristemomyces frigidus</name>
    <dbReference type="NCBI Taxonomy" id="1508187"/>
    <lineage>
        <taxon>Eukaryota</taxon>
        <taxon>Fungi</taxon>
        <taxon>Dikarya</taxon>
        <taxon>Ascomycota</taxon>
        <taxon>Pezizomycotina</taxon>
        <taxon>Dothideomycetes</taxon>
        <taxon>Dothideomycetidae</taxon>
        <taxon>Mycosphaerellales</taxon>
        <taxon>Teratosphaeriaceae</taxon>
        <taxon>Meristemomyces</taxon>
    </lineage>
</organism>
<feature type="compositionally biased region" description="Low complexity" evidence="1">
    <location>
        <begin position="1"/>
        <end position="21"/>
    </location>
</feature>
<accession>A0AAN7TL25</accession>
<dbReference type="PANTHER" id="PTHR36847:SF1">
    <property type="entry name" value="AMIDOLIGASE ENZYME"/>
    <property type="match status" value="1"/>
</dbReference>
<proteinExistence type="predicted"/>
<gene>
    <name evidence="2" type="ORF">LTR62_002305</name>
</gene>
<reference evidence="2" key="1">
    <citation type="submission" date="2023-08" db="EMBL/GenBank/DDBJ databases">
        <title>Black Yeasts Isolated from many extreme environments.</title>
        <authorList>
            <person name="Coleine C."/>
            <person name="Stajich J.E."/>
            <person name="Selbmann L."/>
        </authorList>
    </citation>
    <scope>NUCLEOTIDE SEQUENCE</scope>
    <source>
        <strain evidence="2">CCFEE 5401</strain>
    </source>
</reference>
<dbReference type="Pfam" id="PF12224">
    <property type="entry name" value="Amidoligase_2"/>
    <property type="match status" value="1"/>
</dbReference>
<dbReference type="Proteomes" id="UP001310890">
    <property type="component" value="Unassembled WGS sequence"/>
</dbReference>
<sequence>MSNFSSRSASSTSSAFPRSTPQEPNRSPLTMQSIREQLQKMQADKNPLDLTLGVEFECVLAERKSSRTGTGRIVYSCPGIDKVKSVLSEPITAQCSSCGQSHVFCLDVNQRSADFGGTYSQWHVEADVSISLTNDLVLKLGSTYLRNFDFHPIEFKTRILSVNQNKSTTSTIDDPGHVHTISYAEEIRAALQHLTQRFNQANQPDHLSRHYRLFTNTKCGLHVHLGNQRKGFPVRTVKNVMSTCIGGERAIDSMHALDRIGICNMPIVPSGDYWVNPRRNEVLGLEENAYNMPLSSLHADLVYKFRGMDDVSIEAYKDRFPFCILSDPVVGQAASEYTPAANMALVQRASTLTHLTNLQSTWSHHATVNLENLVRRGHNPTKHTIEFRQHAATLDATTVLAWVDFLVNIVDCCHEGKDDEFIKLCNIEFAKPTFDLQKLLSILECSDETISHYKHQHGKLTPGRTYVSDQVAREKEVTASFGPDDVFTPLLDRVWDDIALNNERARVDARMLLKLVSAGYGQLPDDKIERMVASASERNHEQINKLRVGWKAPRSEQVSAPWSNADPWAVTPEERARRMADEVASVTESSPTSHAHSELITGSVNNEERLSQVDWRDQAAGGEETSVVSEGAAAIVNRPWWLS</sequence>
<dbReference type="PANTHER" id="PTHR36847">
    <property type="entry name" value="AMIDOLIGASE ENZYME"/>
    <property type="match status" value="1"/>
</dbReference>
<name>A0AAN7TL25_9PEZI</name>
<evidence type="ECO:0000313" key="2">
    <source>
        <dbReference type="EMBL" id="KAK5114731.1"/>
    </source>
</evidence>
<dbReference type="EMBL" id="JAVRRL010000016">
    <property type="protein sequence ID" value="KAK5114731.1"/>
    <property type="molecule type" value="Genomic_DNA"/>
</dbReference>
<dbReference type="InterPro" id="IPR022025">
    <property type="entry name" value="Amidoligase_2"/>
</dbReference>
<comment type="caution">
    <text evidence="2">The sequence shown here is derived from an EMBL/GenBank/DDBJ whole genome shotgun (WGS) entry which is preliminary data.</text>
</comment>
<evidence type="ECO:0000256" key="1">
    <source>
        <dbReference type="SAM" id="MobiDB-lite"/>
    </source>
</evidence>
<evidence type="ECO:0000313" key="3">
    <source>
        <dbReference type="Proteomes" id="UP001310890"/>
    </source>
</evidence>
<protein>
    <submittedName>
        <fullName evidence="2">Uncharacterized protein</fullName>
    </submittedName>
</protein>
<dbReference type="AlphaFoldDB" id="A0AAN7TL25"/>
<feature type="region of interest" description="Disordered" evidence="1">
    <location>
        <begin position="1"/>
        <end position="28"/>
    </location>
</feature>